<dbReference type="EMBL" id="MHIC01000003">
    <property type="protein sequence ID" value="OGY46130.1"/>
    <property type="molecule type" value="Genomic_DNA"/>
</dbReference>
<name>A0A1G1Y2Y2_9BACT</name>
<protein>
    <submittedName>
        <fullName evidence="1">Uncharacterized protein</fullName>
    </submittedName>
</protein>
<comment type="caution">
    <text evidence="1">The sequence shown here is derived from an EMBL/GenBank/DDBJ whole genome shotgun (WGS) entry which is preliminary data.</text>
</comment>
<organism evidence="1 2">
    <name type="scientific">Candidatus Buchananbacteria bacterium RIFCSPHIGHO2_01_FULL_39_8</name>
    <dbReference type="NCBI Taxonomy" id="1797533"/>
    <lineage>
        <taxon>Bacteria</taxon>
        <taxon>Candidatus Buchananiibacteriota</taxon>
    </lineage>
</organism>
<evidence type="ECO:0000313" key="2">
    <source>
        <dbReference type="Proteomes" id="UP000176241"/>
    </source>
</evidence>
<evidence type="ECO:0000313" key="1">
    <source>
        <dbReference type="EMBL" id="OGY46130.1"/>
    </source>
</evidence>
<gene>
    <name evidence="1" type="ORF">A2731_01505</name>
</gene>
<reference evidence="1 2" key="1">
    <citation type="journal article" date="2016" name="Nat. Commun.">
        <title>Thousands of microbial genomes shed light on interconnected biogeochemical processes in an aquifer system.</title>
        <authorList>
            <person name="Anantharaman K."/>
            <person name="Brown C.T."/>
            <person name="Hug L.A."/>
            <person name="Sharon I."/>
            <person name="Castelle C.J."/>
            <person name="Probst A.J."/>
            <person name="Thomas B.C."/>
            <person name="Singh A."/>
            <person name="Wilkins M.J."/>
            <person name="Karaoz U."/>
            <person name="Brodie E.L."/>
            <person name="Williams K.H."/>
            <person name="Hubbard S.S."/>
            <person name="Banfield J.F."/>
        </authorList>
    </citation>
    <scope>NUCLEOTIDE SEQUENCE [LARGE SCALE GENOMIC DNA]</scope>
</reference>
<proteinExistence type="predicted"/>
<dbReference type="AlphaFoldDB" id="A0A1G1Y2Y2"/>
<accession>A0A1G1Y2Y2</accession>
<sequence>MAADEININVDPMGNLLVFARSVTTLETENQIRELDQRGMFGESSRVFGGDPIQIIGPGIVIENATNL</sequence>
<dbReference type="Proteomes" id="UP000176241">
    <property type="component" value="Unassembled WGS sequence"/>
</dbReference>
<dbReference type="STRING" id="1797533.A2731_01505"/>